<name>A0A1N6I8G0_9GAMM</name>
<feature type="region of interest" description="Disordered" evidence="1">
    <location>
        <begin position="33"/>
        <end position="68"/>
    </location>
</feature>
<dbReference type="AlphaFoldDB" id="A0A1N6I8G0"/>
<feature type="compositionally biased region" description="Polar residues" evidence="1">
    <location>
        <begin position="45"/>
        <end position="60"/>
    </location>
</feature>
<evidence type="ECO:0000256" key="1">
    <source>
        <dbReference type="SAM" id="MobiDB-lite"/>
    </source>
</evidence>
<accession>A0A1N6I8G0</accession>
<dbReference type="Proteomes" id="UP000199493">
    <property type="component" value="Unassembled WGS sequence"/>
</dbReference>
<organism evidence="4 5">
    <name type="scientific">Vreelandella aquamarina</name>
    <dbReference type="NCBI Taxonomy" id="77097"/>
    <lineage>
        <taxon>Bacteria</taxon>
        <taxon>Pseudomonadati</taxon>
        <taxon>Pseudomonadota</taxon>
        <taxon>Gammaproteobacteria</taxon>
        <taxon>Oceanospirillales</taxon>
        <taxon>Halomonadaceae</taxon>
        <taxon>Vreelandella</taxon>
    </lineage>
</organism>
<dbReference type="GeneID" id="97276136"/>
<keyword evidence="2" id="KW-0732">Signal</keyword>
<protein>
    <recommendedName>
        <fullName evidence="7">Cobalt transporter</fullName>
    </recommendedName>
</protein>
<sequence>MVKRCFIMVITLLIALQSVVSIAYEAQPHNPAMPHYDAHSHESADFSSENQATKSSPDNPSHSADHCHHSHSSFHMVLMGTLTNIFTLTAGIVQSDYQANFTTGVQSSLFRPPIS</sequence>
<dbReference type="EMBL" id="FSQX01000001">
    <property type="protein sequence ID" value="SIN61086.1"/>
    <property type="molecule type" value="Genomic_DNA"/>
</dbReference>
<evidence type="ECO:0000313" key="6">
    <source>
        <dbReference type="Proteomes" id="UP000199493"/>
    </source>
</evidence>
<evidence type="ECO:0000313" key="3">
    <source>
        <dbReference type="EMBL" id="SEN85159.1"/>
    </source>
</evidence>
<evidence type="ECO:0008006" key="7">
    <source>
        <dbReference type="Google" id="ProtNLM"/>
    </source>
</evidence>
<evidence type="ECO:0000313" key="4">
    <source>
        <dbReference type="EMBL" id="SIN61086.1"/>
    </source>
</evidence>
<proteinExistence type="predicted"/>
<evidence type="ECO:0000313" key="5">
    <source>
        <dbReference type="Proteomes" id="UP000185024"/>
    </source>
</evidence>
<reference evidence="3 6" key="1">
    <citation type="submission" date="2016-10" db="EMBL/GenBank/DDBJ databases">
        <authorList>
            <person name="de Groot N.N."/>
        </authorList>
    </citation>
    <scope>NUCLEOTIDE SEQUENCE [LARGE SCALE GENOMIC DNA]</scope>
    <source>
        <strain evidence="3 6">558</strain>
    </source>
</reference>
<evidence type="ECO:0000256" key="2">
    <source>
        <dbReference type="SAM" id="SignalP"/>
    </source>
</evidence>
<reference evidence="4 5" key="2">
    <citation type="submission" date="2016-11" db="EMBL/GenBank/DDBJ databases">
        <authorList>
            <person name="Jaros S."/>
            <person name="Januszkiewicz K."/>
            <person name="Wedrychowicz H."/>
        </authorList>
    </citation>
    <scope>NUCLEOTIDE SEQUENCE [LARGE SCALE GENOMIC DNA]</scope>
    <source>
        <strain evidence="4 5">ACAM 239</strain>
    </source>
</reference>
<feature type="chain" id="PRO_5010282495" description="Cobalt transporter" evidence="2">
    <location>
        <begin position="24"/>
        <end position="115"/>
    </location>
</feature>
<dbReference type="EMBL" id="FODB01000027">
    <property type="protein sequence ID" value="SEN85159.1"/>
    <property type="molecule type" value="Genomic_DNA"/>
</dbReference>
<accession>A0A1H8JWS4</accession>
<dbReference type="RefSeq" id="WP_074210978.1">
    <property type="nucleotide sequence ID" value="NZ_BJOI01000010.1"/>
</dbReference>
<gene>
    <name evidence="3" type="ORF">SAMN04490369_102720</name>
    <name evidence="4" type="ORF">SAMN05878438_0390</name>
</gene>
<dbReference type="Proteomes" id="UP000185024">
    <property type="component" value="Unassembled WGS sequence"/>
</dbReference>
<feature type="signal peptide" evidence="2">
    <location>
        <begin position="1"/>
        <end position="23"/>
    </location>
</feature>
<dbReference type="STRING" id="77097.SAMN04490369_102720"/>